<dbReference type="Proteomes" id="UP000028681">
    <property type="component" value="Chromosome"/>
</dbReference>
<dbReference type="PANTHER" id="PTHR42693:SF53">
    <property type="entry name" value="ENDO-4-O-SULFATASE"/>
    <property type="match status" value="1"/>
</dbReference>
<reference evidence="4 5" key="1">
    <citation type="journal article" date="2012" name="PLoS ONE">
        <title>Edwardsiella comparative phylogenomics reveal the new intra/inter-species taxonomic relationships, virulence evolution and niche adaptation mechanisms.</title>
        <authorList>
            <person name="Yang M."/>
            <person name="Lv Y."/>
            <person name="Xiao J."/>
            <person name="Wu H."/>
            <person name="Zheng H."/>
            <person name="Liu Q."/>
            <person name="Zhang Y."/>
            <person name="Wang Q."/>
        </authorList>
    </citation>
    <scope>NUCLEOTIDE SEQUENCE [LARGE SCALE GENOMIC DNA]</scope>
    <source>
        <strain evidence="5">080813</strain>
    </source>
</reference>
<dbReference type="Pfam" id="PF00884">
    <property type="entry name" value="Sulfatase"/>
    <property type="match status" value="1"/>
</dbReference>
<sequence length="504" mass="57511">MWKNLVRVIINRKTYFTRENTMTQSNVLLITVDHWAASMMGCAGNSAIMTPTLDQLARGGIRFKNCFSTCPVCIPARRSLMTGSFPRTHGDRVFTDELPMPPMKTLAGSFGEAGYQTYAVGKLHVYPQRDRIGFDDVILSEEARYNYGVTDDYQIWLGDNGYLGKEYTHGMSNNQYFTRPWHLPEEAHQTNWTTAQMVRMIKRKDPTRPAFFYASYVHPHPPLVPLQAYWDMYADVTFPESAQGDWDNDDVDVLRRLRLQATPYKTMDIQRAKRAFYALCTHIDHQIRLLIGTLREEGLLDNTIMVFTSDHGDTFFDHGLVAKRNFYRNSTNIPLILSGKQISHFAGTIDNRVACLEDIMPTLLSACNISPPATVEGINLLSEAKRDFLYGEVNQGALATRMVTDGKYKLIYYPNGNYIQLFDIKNDIDEINNLAKIYEFRTIIDQFTTFLISNLYGGDEKWVQDGKLVGLPSESFDEPSIDFGLYNQRGGHWPVPKVGAARFI</sequence>
<evidence type="ECO:0000256" key="1">
    <source>
        <dbReference type="ARBA" id="ARBA00008779"/>
    </source>
</evidence>
<organism evidence="4 5">
    <name type="scientific">Edwardsiella anguillarum ET080813</name>
    <dbReference type="NCBI Taxonomy" id="667120"/>
    <lineage>
        <taxon>Bacteria</taxon>
        <taxon>Pseudomonadati</taxon>
        <taxon>Pseudomonadota</taxon>
        <taxon>Gammaproteobacteria</taxon>
        <taxon>Enterobacterales</taxon>
        <taxon>Hafniaceae</taxon>
        <taxon>Edwardsiella</taxon>
    </lineage>
</organism>
<name>A0A076LSY7_9GAMM</name>
<dbReference type="EC" id="3.1.6.6" evidence="4"/>
<dbReference type="SUPFAM" id="SSF53649">
    <property type="entry name" value="Alkaline phosphatase-like"/>
    <property type="match status" value="1"/>
</dbReference>
<accession>A0A076LSY7</accession>
<dbReference type="Gene3D" id="3.40.720.10">
    <property type="entry name" value="Alkaline Phosphatase, subunit A"/>
    <property type="match status" value="1"/>
</dbReference>
<dbReference type="PANTHER" id="PTHR42693">
    <property type="entry name" value="ARYLSULFATASE FAMILY MEMBER"/>
    <property type="match status" value="1"/>
</dbReference>
<evidence type="ECO:0000256" key="2">
    <source>
        <dbReference type="ARBA" id="ARBA00022801"/>
    </source>
</evidence>
<feature type="domain" description="Sulfatase N-terminal" evidence="3">
    <location>
        <begin position="25"/>
        <end position="368"/>
    </location>
</feature>
<comment type="similarity">
    <text evidence="1">Belongs to the sulfatase family.</text>
</comment>
<dbReference type="GO" id="GO:0004065">
    <property type="term" value="F:arylsulfatase activity"/>
    <property type="evidence" value="ECO:0007669"/>
    <property type="project" value="TreeGrafter"/>
</dbReference>
<dbReference type="GO" id="GO:0047753">
    <property type="term" value="F:choline-sulfatase activity"/>
    <property type="evidence" value="ECO:0007669"/>
    <property type="project" value="UniProtKB-EC"/>
</dbReference>
<keyword evidence="2 4" id="KW-0378">Hydrolase</keyword>
<evidence type="ECO:0000313" key="4">
    <source>
        <dbReference type="EMBL" id="AIJ09802.1"/>
    </source>
</evidence>
<evidence type="ECO:0000259" key="3">
    <source>
        <dbReference type="Pfam" id="PF00884"/>
    </source>
</evidence>
<proteinExistence type="inferred from homology"/>
<gene>
    <name evidence="4" type="ORF">ETEE_3380</name>
</gene>
<dbReference type="InterPro" id="IPR017850">
    <property type="entry name" value="Alkaline_phosphatase_core_sf"/>
</dbReference>
<dbReference type="InterPro" id="IPR000917">
    <property type="entry name" value="Sulfatase_N"/>
</dbReference>
<dbReference type="InterPro" id="IPR050738">
    <property type="entry name" value="Sulfatase"/>
</dbReference>
<dbReference type="HOGENOM" id="CLU_006332_9_2_6"/>
<evidence type="ECO:0000313" key="5">
    <source>
        <dbReference type="Proteomes" id="UP000028681"/>
    </source>
</evidence>
<protein>
    <submittedName>
        <fullName evidence="4">Choline-sulfatase</fullName>
        <ecNumber evidence="4">3.1.6.6</ecNumber>
    </submittedName>
</protein>
<dbReference type="KEGG" id="ete:ETEE_3380"/>
<dbReference type="AlphaFoldDB" id="A0A076LSY7"/>
<dbReference type="EMBL" id="CP006664">
    <property type="protein sequence ID" value="AIJ09802.1"/>
    <property type="molecule type" value="Genomic_DNA"/>
</dbReference>